<dbReference type="Proteomes" id="UP000182237">
    <property type="component" value="Chromosome I"/>
</dbReference>
<evidence type="ECO:0008006" key="3">
    <source>
        <dbReference type="Google" id="ProtNLM"/>
    </source>
</evidence>
<protein>
    <recommendedName>
        <fullName evidence="3">TraB family protein</fullName>
    </recommendedName>
</protein>
<dbReference type="STRING" id="1203190.GCA_000312345_01353"/>
<accession>A0A1H1QY09</accession>
<dbReference type="InterPro" id="IPR002816">
    <property type="entry name" value="TraB/PrgY/GumN_fam"/>
</dbReference>
<dbReference type="CDD" id="cd14789">
    <property type="entry name" value="Tiki"/>
    <property type="match status" value="1"/>
</dbReference>
<dbReference type="AlphaFoldDB" id="A0A1H1QY09"/>
<proteinExistence type="predicted"/>
<dbReference type="RefSeq" id="WP_019194179.1">
    <property type="nucleotide sequence ID" value="NZ_LT629765.1"/>
</dbReference>
<dbReference type="eggNOG" id="COG3735">
    <property type="taxonomic scope" value="Bacteria"/>
</dbReference>
<name>A0A1H1QY09_9CORY</name>
<evidence type="ECO:0000313" key="2">
    <source>
        <dbReference type="Proteomes" id="UP000182237"/>
    </source>
</evidence>
<keyword evidence="2" id="KW-1185">Reference proteome</keyword>
<evidence type="ECO:0000313" key="1">
    <source>
        <dbReference type="EMBL" id="SDS28256.1"/>
    </source>
</evidence>
<sequence>MSSPTVFSDSLFWSVTSPAGAESQVFGTIHVIDDTKIALPLAHLKKALRQKGTLVLEIDPCDLDELREQGLDSLRGGEGEESASETLSPLDVERLDTVFASSPRLAPMKGELMRLPAASLVPLVGSEEQLRSPLFSRATLEPELYFADYARRVGADIVALENVDVQLAHLREDADLPGALDSYFAADSIDIFERYARQDLDVLADKDFTSPAMLRRNRDMAAALQRAVSEREALVLVGVAHLPRESGILARLARAGWGVSRVELGVEKRAAT</sequence>
<gene>
    <name evidence="1" type="ORF">SAMN04488539_1364</name>
</gene>
<dbReference type="OrthoDB" id="9798714at2"/>
<organism evidence="1 2">
    <name type="scientific">Corynebacterium timonense</name>
    <dbReference type="NCBI Taxonomy" id="441500"/>
    <lineage>
        <taxon>Bacteria</taxon>
        <taxon>Bacillati</taxon>
        <taxon>Actinomycetota</taxon>
        <taxon>Actinomycetes</taxon>
        <taxon>Mycobacteriales</taxon>
        <taxon>Corynebacteriaceae</taxon>
        <taxon>Corynebacterium</taxon>
    </lineage>
</organism>
<reference evidence="1 2" key="1">
    <citation type="submission" date="2016-10" db="EMBL/GenBank/DDBJ databases">
        <authorList>
            <person name="de Groot N.N."/>
        </authorList>
    </citation>
    <scope>NUCLEOTIDE SEQUENCE [LARGE SCALE GENOMIC DNA]</scope>
    <source>
        <strain evidence="1 2">DSM 45434</strain>
    </source>
</reference>
<dbReference type="Pfam" id="PF01963">
    <property type="entry name" value="TraB_PrgY_gumN"/>
    <property type="match status" value="1"/>
</dbReference>
<dbReference type="EMBL" id="LT629765">
    <property type="protein sequence ID" value="SDS28256.1"/>
    <property type="molecule type" value="Genomic_DNA"/>
</dbReference>